<dbReference type="STRING" id="697281.Mahau_2182"/>
<evidence type="ECO:0000256" key="4">
    <source>
        <dbReference type="ARBA" id="ARBA00060591"/>
    </source>
</evidence>
<comment type="function">
    <text evidence="9">Catalyzes the activation of phenylacetic acid (PA) to phenylacetyl-CoA (PA-CoA).</text>
</comment>
<sequence length="434" mass="48594">MIWSPKEECMPRSSMEALQLDRLKRIVQYAYDRVSFYKKAFDDIGLKPSDIRTLKDVSKLPFTTKDDLRDNYPYGMFAVPMKQIVRLHGSSGTTGKPTVVGYTRNDIDTWAELVARVAAEAGATDDDVAQIAFGYGLFTGAFGLHYGLERLGAAVIPMSSGNTERQIALMQDFSTTVLVGTPSYALYMAEVARNMGVDTEKLPLRLGLFGAEGSTEAMREELQKRWHIVATENYGLSEIMGPGVAGECEYREGMHIAEDHFLVEIIDPVTEQPVDYGNAGELVITTLTKEGVPLIRYRTHDITSIIADKCACGRALYRIAKIKGRTDDMLIIKGVNVFPSQIETVLMNIEEVGPHYEIIVRKKGFMDELEINIEVVDAKLLEHFSELEALERKIRHHLKSNLLIDAKVNLVEPQTLKRFEGKARRVIDLRGGQS</sequence>
<dbReference type="CDD" id="cd05913">
    <property type="entry name" value="PaaK"/>
    <property type="match status" value="1"/>
</dbReference>
<evidence type="ECO:0000256" key="7">
    <source>
        <dbReference type="ARBA" id="ARBA00068695"/>
    </source>
</evidence>
<comment type="catalytic activity">
    <reaction evidence="9">
        <text>2-phenylacetate + ATP + CoA = phenylacetyl-CoA + AMP + diphosphate</text>
        <dbReference type="Rhea" id="RHEA:20956"/>
        <dbReference type="ChEBI" id="CHEBI:18401"/>
        <dbReference type="ChEBI" id="CHEBI:30616"/>
        <dbReference type="ChEBI" id="CHEBI:33019"/>
        <dbReference type="ChEBI" id="CHEBI:57287"/>
        <dbReference type="ChEBI" id="CHEBI:57390"/>
        <dbReference type="ChEBI" id="CHEBI:456215"/>
        <dbReference type="EC" id="6.2.1.30"/>
    </reaction>
</comment>
<evidence type="ECO:0000256" key="6">
    <source>
        <dbReference type="ARBA" id="ARBA00066629"/>
    </source>
</evidence>
<dbReference type="Proteomes" id="UP000008457">
    <property type="component" value="Chromosome"/>
</dbReference>
<feature type="domain" description="AMP-dependent synthetase/ligase" evidence="10">
    <location>
        <begin position="89"/>
        <end position="285"/>
    </location>
</feature>
<evidence type="ECO:0000256" key="8">
    <source>
        <dbReference type="ARBA" id="ARBA00075111"/>
    </source>
</evidence>
<evidence type="ECO:0000256" key="2">
    <source>
        <dbReference type="ARBA" id="ARBA00022598"/>
    </source>
</evidence>
<dbReference type="PIRSF" id="PIRSF006444">
    <property type="entry name" value="PaaK"/>
    <property type="match status" value="1"/>
</dbReference>
<dbReference type="GO" id="GO:0000166">
    <property type="term" value="F:nucleotide binding"/>
    <property type="evidence" value="ECO:0007669"/>
    <property type="project" value="UniProtKB-KW"/>
</dbReference>
<evidence type="ECO:0000313" key="12">
    <source>
        <dbReference type="EMBL" id="AEE97354.1"/>
    </source>
</evidence>
<dbReference type="UniPathway" id="UPA00930"/>
<evidence type="ECO:0000259" key="10">
    <source>
        <dbReference type="Pfam" id="PF00501"/>
    </source>
</evidence>
<comment type="similarity">
    <text evidence="5 9">Belongs to the phenylacetyl-CoA ligase family.</text>
</comment>
<accession>F4A399</accession>
<dbReference type="eggNOG" id="COG1541">
    <property type="taxonomic scope" value="Bacteria"/>
</dbReference>
<dbReference type="Gene3D" id="3.30.300.30">
    <property type="match status" value="1"/>
</dbReference>
<dbReference type="HOGENOM" id="CLU_035301_1_1_9"/>
<evidence type="ECO:0000256" key="9">
    <source>
        <dbReference type="PIRNR" id="PIRNR006444"/>
    </source>
</evidence>
<dbReference type="InterPro" id="IPR028154">
    <property type="entry name" value="AMP-dep_Lig_C"/>
</dbReference>
<dbReference type="Pfam" id="PF14535">
    <property type="entry name" value="AMP-binding_C_2"/>
    <property type="match status" value="1"/>
</dbReference>
<dbReference type="SUPFAM" id="SSF56801">
    <property type="entry name" value="Acetyl-CoA synthetase-like"/>
    <property type="match status" value="1"/>
</dbReference>
<dbReference type="FunFam" id="3.40.50.12780:FF:000016">
    <property type="entry name" value="Phenylacetate-coenzyme A ligase"/>
    <property type="match status" value="1"/>
</dbReference>
<gene>
    <name evidence="12" type="ordered locus">Mahau_2182</name>
</gene>
<dbReference type="EC" id="6.2.1.30" evidence="6 9"/>
<evidence type="ECO:0000259" key="11">
    <source>
        <dbReference type="Pfam" id="PF14535"/>
    </source>
</evidence>
<evidence type="ECO:0000256" key="1">
    <source>
        <dbReference type="ARBA" id="ARBA00011245"/>
    </source>
</evidence>
<dbReference type="RefSeq" id="WP_013781781.1">
    <property type="nucleotide sequence ID" value="NC_015520.1"/>
</dbReference>
<comment type="subunit">
    <text evidence="1">Monomer.</text>
</comment>
<keyword evidence="13" id="KW-1185">Reference proteome</keyword>
<dbReference type="InterPro" id="IPR000873">
    <property type="entry name" value="AMP-dep_synth/lig_dom"/>
</dbReference>
<dbReference type="InterPro" id="IPR045851">
    <property type="entry name" value="AMP-bd_C_sf"/>
</dbReference>
<evidence type="ECO:0000256" key="3">
    <source>
        <dbReference type="ARBA" id="ARBA00022741"/>
    </source>
</evidence>
<feature type="domain" description="AMP-dependent ligase C-terminal" evidence="11">
    <location>
        <begin position="334"/>
        <end position="430"/>
    </location>
</feature>
<name>F4A399_MAHA5</name>
<evidence type="ECO:0000256" key="5">
    <source>
        <dbReference type="ARBA" id="ARBA00061566"/>
    </source>
</evidence>
<keyword evidence="3 9" id="KW-0547">Nucleotide-binding</keyword>
<dbReference type="GO" id="GO:0010124">
    <property type="term" value="P:phenylacetate catabolic process"/>
    <property type="evidence" value="ECO:0007669"/>
    <property type="project" value="UniProtKB-UniRule"/>
</dbReference>
<keyword evidence="2 9" id="KW-0436">Ligase</keyword>
<dbReference type="OrthoDB" id="580775at2"/>
<protein>
    <recommendedName>
        <fullName evidence="7 9">Phenylacetate-coenzyme A ligase</fullName>
        <ecNumber evidence="6 9">6.2.1.30</ecNumber>
    </recommendedName>
    <alternativeName>
        <fullName evidence="8 9">Phenylacetyl-CoA ligase</fullName>
    </alternativeName>
</protein>
<organism evidence="12 13">
    <name type="scientific">Mahella australiensis (strain DSM 15567 / CIP 107919 / 50-1 BON)</name>
    <dbReference type="NCBI Taxonomy" id="697281"/>
    <lineage>
        <taxon>Bacteria</taxon>
        <taxon>Bacillati</taxon>
        <taxon>Bacillota</taxon>
        <taxon>Clostridia</taxon>
        <taxon>Thermoanaerobacterales</taxon>
        <taxon>Thermoanaerobacterales Family IV. Incertae Sedis</taxon>
        <taxon>Mahella</taxon>
    </lineage>
</organism>
<reference evidence="12 13" key="2">
    <citation type="journal article" date="2011" name="Stand. Genomic Sci.">
        <title>Complete genome sequence of Mahella australiensis type strain (50-1 BON).</title>
        <authorList>
            <person name="Sikorski J."/>
            <person name="Teshima H."/>
            <person name="Nolan M."/>
            <person name="Lucas S."/>
            <person name="Hammon N."/>
            <person name="Deshpande S."/>
            <person name="Cheng J.F."/>
            <person name="Pitluck S."/>
            <person name="Liolios K."/>
            <person name="Pagani I."/>
            <person name="Ivanova N."/>
            <person name="Huntemann M."/>
            <person name="Mavromatis K."/>
            <person name="Ovchinikova G."/>
            <person name="Pati A."/>
            <person name="Tapia R."/>
            <person name="Han C."/>
            <person name="Goodwin L."/>
            <person name="Chen A."/>
            <person name="Palaniappan K."/>
            <person name="Land M."/>
            <person name="Hauser L."/>
            <person name="Ngatchou-Djao O.D."/>
            <person name="Rohde M."/>
            <person name="Pukall R."/>
            <person name="Spring S."/>
            <person name="Abt B."/>
            <person name="Goker M."/>
            <person name="Detter J.C."/>
            <person name="Woyke T."/>
            <person name="Bristow J."/>
            <person name="Markowitz V."/>
            <person name="Hugenholtz P."/>
            <person name="Eisen J.A."/>
            <person name="Kyrpides N.C."/>
            <person name="Klenk H.P."/>
            <person name="Lapidus A."/>
        </authorList>
    </citation>
    <scope>NUCLEOTIDE SEQUENCE [LARGE SCALE GENOMIC DNA]</scope>
    <source>
        <strain evidence="13">DSM 15567 / CIP 107919 / 50-1 BON</strain>
    </source>
</reference>
<proteinExistence type="inferred from homology"/>
<dbReference type="EMBL" id="CP002360">
    <property type="protein sequence ID" value="AEE97354.1"/>
    <property type="molecule type" value="Genomic_DNA"/>
</dbReference>
<dbReference type="Pfam" id="PF00501">
    <property type="entry name" value="AMP-binding"/>
    <property type="match status" value="1"/>
</dbReference>
<reference evidence="13" key="1">
    <citation type="submission" date="2010-11" db="EMBL/GenBank/DDBJ databases">
        <title>The complete genome of Mahella australiensis DSM 15567.</title>
        <authorList>
            <consortium name="US DOE Joint Genome Institute (JGI-PGF)"/>
            <person name="Lucas S."/>
            <person name="Copeland A."/>
            <person name="Lapidus A."/>
            <person name="Bruce D."/>
            <person name="Goodwin L."/>
            <person name="Pitluck S."/>
            <person name="Kyrpides N."/>
            <person name="Mavromatis K."/>
            <person name="Pagani I."/>
            <person name="Ivanova N."/>
            <person name="Teshima H."/>
            <person name="Brettin T."/>
            <person name="Detter J.C."/>
            <person name="Han C."/>
            <person name="Tapia R."/>
            <person name="Land M."/>
            <person name="Hauser L."/>
            <person name="Markowitz V."/>
            <person name="Cheng J.-F."/>
            <person name="Hugenholtz P."/>
            <person name="Woyke T."/>
            <person name="Wu D."/>
            <person name="Spring S."/>
            <person name="Pukall R."/>
            <person name="Steenblock K."/>
            <person name="Schneider S."/>
            <person name="Klenk H.-P."/>
            <person name="Eisen J.A."/>
        </authorList>
    </citation>
    <scope>NUCLEOTIDE SEQUENCE [LARGE SCALE GENOMIC DNA]</scope>
    <source>
        <strain evidence="13">DSM 15567 / CIP 107919 / 50-1 BON</strain>
    </source>
</reference>
<dbReference type="PANTHER" id="PTHR43439">
    <property type="entry name" value="PHENYLACETATE-COENZYME A LIGASE"/>
    <property type="match status" value="1"/>
</dbReference>
<comment type="pathway">
    <text evidence="4 9">Aromatic compound metabolism; phenylacetate degradation.</text>
</comment>
<dbReference type="AlphaFoldDB" id="F4A399"/>
<evidence type="ECO:0000313" key="13">
    <source>
        <dbReference type="Proteomes" id="UP000008457"/>
    </source>
</evidence>
<dbReference type="InterPro" id="IPR011880">
    <property type="entry name" value="PA_CoA_ligase"/>
</dbReference>
<dbReference type="InterPro" id="IPR051414">
    <property type="entry name" value="Adenylate-forming_Reductase"/>
</dbReference>
<dbReference type="Gene3D" id="3.40.50.12780">
    <property type="entry name" value="N-terminal domain of ligase-like"/>
    <property type="match status" value="1"/>
</dbReference>
<dbReference type="PANTHER" id="PTHR43439:SF1">
    <property type="entry name" value="PHENYLACETATE-COENZYME A LIGASE"/>
    <property type="match status" value="1"/>
</dbReference>
<dbReference type="GO" id="GO:0047475">
    <property type="term" value="F:phenylacetate-CoA ligase activity"/>
    <property type="evidence" value="ECO:0007669"/>
    <property type="project" value="UniProtKB-EC"/>
</dbReference>
<dbReference type="InterPro" id="IPR042099">
    <property type="entry name" value="ANL_N_sf"/>
</dbReference>
<dbReference type="KEGG" id="mas:Mahau_2182"/>